<keyword evidence="3" id="KW-1185">Reference proteome</keyword>
<accession>A0A0Q3F3U1</accession>
<dbReference type="Proteomes" id="UP000008810">
    <property type="component" value="Chromosome 3"/>
</dbReference>
<dbReference type="EMBL" id="CM000882">
    <property type="protein sequence ID" value="KQJ94239.1"/>
    <property type="molecule type" value="Genomic_DNA"/>
</dbReference>
<proteinExistence type="predicted"/>
<evidence type="ECO:0000313" key="2">
    <source>
        <dbReference type="EnsemblPlants" id="KQJ94239"/>
    </source>
</evidence>
<organism evidence="1">
    <name type="scientific">Brachypodium distachyon</name>
    <name type="common">Purple false brome</name>
    <name type="synonym">Trachynia distachya</name>
    <dbReference type="NCBI Taxonomy" id="15368"/>
    <lineage>
        <taxon>Eukaryota</taxon>
        <taxon>Viridiplantae</taxon>
        <taxon>Streptophyta</taxon>
        <taxon>Embryophyta</taxon>
        <taxon>Tracheophyta</taxon>
        <taxon>Spermatophyta</taxon>
        <taxon>Magnoliopsida</taxon>
        <taxon>Liliopsida</taxon>
        <taxon>Poales</taxon>
        <taxon>Poaceae</taxon>
        <taxon>BOP clade</taxon>
        <taxon>Pooideae</taxon>
        <taxon>Stipodae</taxon>
        <taxon>Brachypodieae</taxon>
        <taxon>Brachypodium</taxon>
    </lineage>
</organism>
<gene>
    <name evidence="1" type="ORF">BRADI_3g09402v3</name>
</gene>
<dbReference type="Gramene" id="KQJ94239">
    <property type="protein sequence ID" value="KQJ94239"/>
    <property type="gene ID" value="BRADI_3g09402v3"/>
</dbReference>
<evidence type="ECO:0000313" key="1">
    <source>
        <dbReference type="EMBL" id="KQJ94239.1"/>
    </source>
</evidence>
<reference evidence="1 2" key="1">
    <citation type="journal article" date="2010" name="Nature">
        <title>Genome sequencing and analysis of the model grass Brachypodium distachyon.</title>
        <authorList>
            <consortium name="International Brachypodium Initiative"/>
        </authorList>
    </citation>
    <scope>NUCLEOTIDE SEQUENCE [LARGE SCALE GENOMIC DNA]</scope>
    <source>
        <strain evidence="1 2">Bd21</strain>
    </source>
</reference>
<sequence length="94" mass="10657">MKSDRQRHINLTADTWKHIFTPVKGRRNHPCESDRFGGVFGCVLGFWHPRPCSAPGRRPRPAPAVRILNRRRPLALQIFLHDVGARGSSPWPAA</sequence>
<dbReference type="InParanoid" id="A0A0Q3F3U1"/>
<dbReference type="EnsemblPlants" id="KQJ94239">
    <property type="protein sequence ID" value="KQJ94239"/>
    <property type="gene ID" value="BRADI_3g09402v3"/>
</dbReference>
<evidence type="ECO:0000313" key="3">
    <source>
        <dbReference type="Proteomes" id="UP000008810"/>
    </source>
</evidence>
<reference evidence="1" key="2">
    <citation type="submission" date="2017-06" db="EMBL/GenBank/DDBJ databases">
        <title>WGS assembly of Brachypodium distachyon.</title>
        <authorList>
            <consortium name="The International Brachypodium Initiative"/>
            <person name="Lucas S."/>
            <person name="Harmon-Smith M."/>
            <person name="Lail K."/>
            <person name="Tice H."/>
            <person name="Grimwood J."/>
            <person name="Bruce D."/>
            <person name="Barry K."/>
            <person name="Shu S."/>
            <person name="Lindquist E."/>
            <person name="Wang M."/>
            <person name="Pitluck S."/>
            <person name="Vogel J.P."/>
            <person name="Garvin D.F."/>
            <person name="Mockler T.C."/>
            <person name="Schmutz J."/>
            <person name="Rokhsar D."/>
            <person name="Bevan M.W."/>
        </authorList>
    </citation>
    <scope>NUCLEOTIDE SEQUENCE</scope>
    <source>
        <strain evidence="1">Bd21</strain>
    </source>
</reference>
<dbReference type="AlphaFoldDB" id="A0A0Q3F3U1"/>
<protein>
    <submittedName>
        <fullName evidence="1 2">Uncharacterized protein</fullName>
    </submittedName>
</protein>
<reference evidence="2" key="3">
    <citation type="submission" date="2018-08" db="UniProtKB">
        <authorList>
            <consortium name="EnsemblPlants"/>
        </authorList>
    </citation>
    <scope>IDENTIFICATION</scope>
    <source>
        <strain evidence="2">cv. Bd21</strain>
    </source>
</reference>
<name>A0A0Q3F3U1_BRADI</name>